<accession>A0A8D2D5X3</accession>
<protein>
    <submittedName>
        <fullName evidence="1">Uncharacterized protein</fullName>
    </submittedName>
</protein>
<dbReference type="GO" id="GO:0042806">
    <property type="term" value="F:fucose binding"/>
    <property type="evidence" value="ECO:0007669"/>
    <property type="project" value="TreeGrafter"/>
</dbReference>
<reference evidence="1" key="1">
    <citation type="submission" date="2025-08" db="UniProtKB">
        <authorList>
            <consortium name="Ensembl"/>
        </authorList>
    </citation>
    <scope>IDENTIFICATION</scope>
</reference>
<dbReference type="AlphaFoldDB" id="A0A8D2D5X3"/>
<keyword evidence="2" id="KW-1185">Reference proteome</keyword>
<sequence>PGVKADLGIPQLPAAVLKLLPLDTHVESPAAVMDLVPSNKERGLQSPLWKDYGSLLLMAGYMVRQWEGDRDCLLEAHQSRGSLYQWNQGPLGFLTFQGCVPRPQVNSLG</sequence>
<dbReference type="PANTHER" id="PTHR31690:SF4">
    <property type="entry name" value="FUCOSE MUTAROTASE"/>
    <property type="match status" value="1"/>
</dbReference>
<evidence type="ECO:0000313" key="1">
    <source>
        <dbReference type="Ensembl" id="ENSSVLP00005020494.1"/>
    </source>
</evidence>
<dbReference type="InterPro" id="IPR050443">
    <property type="entry name" value="RbsD/FucU_mutarotase"/>
</dbReference>
<reference evidence="1" key="2">
    <citation type="submission" date="2025-09" db="UniProtKB">
        <authorList>
            <consortium name="Ensembl"/>
        </authorList>
    </citation>
    <scope>IDENTIFICATION</scope>
</reference>
<dbReference type="PANTHER" id="PTHR31690">
    <property type="entry name" value="FUCOSE MUTAROTASE"/>
    <property type="match status" value="1"/>
</dbReference>
<dbReference type="Gene3D" id="3.40.1650.10">
    <property type="entry name" value="RbsD-like domain"/>
    <property type="match status" value="1"/>
</dbReference>
<organism evidence="1 2">
    <name type="scientific">Sciurus vulgaris</name>
    <name type="common">Eurasian red squirrel</name>
    <dbReference type="NCBI Taxonomy" id="55149"/>
    <lineage>
        <taxon>Eukaryota</taxon>
        <taxon>Metazoa</taxon>
        <taxon>Chordata</taxon>
        <taxon>Craniata</taxon>
        <taxon>Vertebrata</taxon>
        <taxon>Euteleostomi</taxon>
        <taxon>Mammalia</taxon>
        <taxon>Eutheria</taxon>
        <taxon>Euarchontoglires</taxon>
        <taxon>Glires</taxon>
        <taxon>Rodentia</taxon>
        <taxon>Sciuromorpha</taxon>
        <taxon>Sciuridae</taxon>
        <taxon>Sciurinae</taxon>
        <taxon>Sciurini</taxon>
        <taxon>Sciurus</taxon>
    </lineage>
</organism>
<dbReference type="OrthoDB" id="10011710at2759"/>
<dbReference type="Ensembl" id="ENSSVLT00005022841.1">
    <property type="protein sequence ID" value="ENSSVLP00005020494.1"/>
    <property type="gene ID" value="ENSSVLG00005016370.1"/>
</dbReference>
<dbReference type="GO" id="GO:0006004">
    <property type="term" value="P:fucose metabolic process"/>
    <property type="evidence" value="ECO:0007669"/>
    <property type="project" value="TreeGrafter"/>
</dbReference>
<dbReference type="Proteomes" id="UP000694564">
    <property type="component" value="Chromosome 4"/>
</dbReference>
<proteinExistence type="predicted"/>
<name>A0A8D2D5X3_SCIVU</name>
<dbReference type="GO" id="GO:0016857">
    <property type="term" value="F:racemase and epimerase activity, acting on carbohydrates and derivatives"/>
    <property type="evidence" value="ECO:0007669"/>
    <property type="project" value="TreeGrafter"/>
</dbReference>
<dbReference type="InterPro" id="IPR023750">
    <property type="entry name" value="RbsD-like_sf"/>
</dbReference>
<evidence type="ECO:0000313" key="2">
    <source>
        <dbReference type="Proteomes" id="UP000694564"/>
    </source>
</evidence>